<dbReference type="InterPro" id="IPR006776">
    <property type="entry name" value="SsgB"/>
</dbReference>
<organism evidence="8 9">
    <name type="scientific">Streptomyces roseoviridis</name>
    <dbReference type="NCBI Taxonomy" id="67361"/>
    <lineage>
        <taxon>Bacteria</taxon>
        <taxon>Bacillati</taxon>
        <taxon>Actinomycetota</taxon>
        <taxon>Actinomycetes</taxon>
        <taxon>Kitasatosporales</taxon>
        <taxon>Streptomycetaceae</taxon>
        <taxon>Streptomyces</taxon>
    </lineage>
</organism>
<evidence type="ECO:0000313" key="8">
    <source>
        <dbReference type="EMBL" id="MFB9557975.1"/>
    </source>
</evidence>
<comment type="subcellular location">
    <subcellularLocation>
        <location evidence="1">Cell septum</location>
    </subcellularLocation>
</comment>
<evidence type="ECO:0000256" key="4">
    <source>
        <dbReference type="ARBA" id="ARBA00022969"/>
    </source>
</evidence>
<evidence type="ECO:0000313" key="9">
    <source>
        <dbReference type="Proteomes" id="UP001589716"/>
    </source>
</evidence>
<keyword evidence="3" id="KW-0132">Cell division</keyword>
<keyword evidence="9" id="KW-1185">Reference proteome</keyword>
<feature type="compositionally biased region" description="Basic and acidic residues" evidence="7">
    <location>
        <begin position="1"/>
        <end position="13"/>
    </location>
</feature>
<dbReference type="Proteomes" id="UP001589716">
    <property type="component" value="Unassembled WGS sequence"/>
</dbReference>
<dbReference type="Pfam" id="PF04686">
    <property type="entry name" value="SsgA"/>
    <property type="match status" value="1"/>
</dbReference>
<feature type="region of interest" description="Disordered" evidence="7">
    <location>
        <begin position="1"/>
        <end position="25"/>
    </location>
</feature>
<name>A0ABV5QWS7_9ACTN</name>
<sequence>MSEPRRRDDRAGRTAESPVAPWRTTGHRVHGDLEVPIEVVFSYDPADPWAVRASFGQVGGAVDWTLSRELLHAGTRTSCGVGDVQLWPMRRGGLQGRLRIRLGGTGVPVLVDVDRSALRSWLSATFHAVPAGTESARIDWAAEAEHIGPGVAPEVERDAGRGEASGYGDI</sequence>
<accession>A0ABV5QWS7</accession>
<comment type="similarity">
    <text evidence="2">Belongs to the SsgA family.</text>
</comment>
<gene>
    <name evidence="8" type="ORF">ACFFTP_27785</name>
</gene>
<reference evidence="8 9" key="1">
    <citation type="submission" date="2024-09" db="EMBL/GenBank/DDBJ databases">
        <authorList>
            <person name="Sun Q."/>
            <person name="Mori K."/>
        </authorList>
    </citation>
    <scope>NUCLEOTIDE SEQUENCE [LARGE SCALE GENOMIC DNA]</scope>
    <source>
        <strain evidence="8 9">JCM 4414</strain>
    </source>
</reference>
<dbReference type="InterPro" id="IPR038658">
    <property type="entry name" value="SsgB_sf"/>
</dbReference>
<evidence type="ECO:0000256" key="3">
    <source>
        <dbReference type="ARBA" id="ARBA00022618"/>
    </source>
</evidence>
<dbReference type="RefSeq" id="WP_345484942.1">
    <property type="nucleotide sequence ID" value="NZ_BAAAWU010000001.1"/>
</dbReference>
<comment type="caution">
    <text evidence="8">The sequence shown here is derived from an EMBL/GenBank/DDBJ whole genome shotgun (WGS) entry which is preliminary data.</text>
</comment>
<dbReference type="Gene3D" id="2.30.31.20">
    <property type="entry name" value="Sporulation-specific cell division protein SsgB"/>
    <property type="match status" value="1"/>
</dbReference>
<evidence type="ECO:0000256" key="2">
    <source>
        <dbReference type="ARBA" id="ARBA00009323"/>
    </source>
</evidence>
<keyword evidence="4" id="KW-0749">Sporulation</keyword>
<keyword evidence="5" id="KW-0717">Septation</keyword>
<keyword evidence="6" id="KW-0131">Cell cycle</keyword>
<evidence type="ECO:0000256" key="1">
    <source>
        <dbReference type="ARBA" id="ARBA00004431"/>
    </source>
</evidence>
<proteinExistence type="inferred from homology"/>
<protein>
    <submittedName>
        <fullName evidence="8">SsgA family sporulation/cell division regulator</fullName>
    </submittedName>
</protein>
<evidence type="ECO:0000256" key="6">
    <source>
        <dbReference type="ARBA" id="ARBA00023306"/>
    </source>
</evidence>
<evidence type="ECO:0000256" key="7">
    <source>
        <dbReference type="SAM" id="MobiDB-lite"/>
    </source>
</evidence>
<evidence type="ECO:0000256" key="5">
    <source>
        <dbReference type="ARBA" id="ARBA00023210"/>
    </source>
</evidence>
<dbReference type="EMBL" id="JBHMCT010000019">
    <property type="protein sequence ID" value="MFB9557975.1"/>
    <property type="molecule type" value="Genomic_DNA"/>
</dbReference>